<dbReference type="Pfam" id="PF20279">
    <property type="entry name" value="CTD12"/>
    <property type="match status" value="1"/>
</dbReference>
<dbReference type="RefSeq" id="WP_018641672.1">
    <property type="nucleotide sequence ID" value="NZ_VLLA01000004.1"/>
</dbReference>
<dbReference type="InterPro" id="IPR046917">
    <property type="entry name" value="ABC-3C_CTD12"/>
</dbReference>
<dbReference type="AlphaFoldDB" id="A0A562RU82"/>
<organism evidence="2 3">
    <name type="scientific">Bradyrhizobium huanghuaihaiense</name>
    <dbReference type="NCBI Taxonomy" id="990078"/>
    <lineage>
        <taxon>Bacteria</taxon>
        <taxon>Pseudomonadati</taxon>
        <taxon>Pseudomonadota</taxon>
        <taxon>Alphaproteobacteria</taxon>
        <taxon>Hyphomicrobiales</taxon>
        <taxon>Nitrobacteraceae</taxon>
        <taxon>Bradyrhizobium</taxon>
    </lineage>
</organism>
<comment type="caution">
    <text evidence="2">The sequence shown here is derived from an EMBL/GenBank/DDBJ whole genome shotgun (WGS) entry which is preliminary data.</text>
</comment>
<accession>A0A562RU82</accession>
<dbReference type="Proteomes" id="UP000316291">
    <property type="component" value="Unassembled WGS sequence"/>
</dbReference>
<dbReference type="Gene3D" id="3.40.1350.10">
    <property type="match status" value="1"/>
</dbReference>
<protein>
    <recommendedName>
        <fullName evidence="1">ABC-three component systems C-terminal domain-containing protein</fullName>
    </recommendedName>
</protein>
<gene>
    <name evidence="2" type="ORF">IQ16_02186</name>
</gene>
<evidence type="ECO:0000313" key="3">
    <source>
        <dbReference type="Proteomes" id="UP000316291"/>
    </source>
</evidence>
<name>A0A562RU82_9BRAD</name>
<proteinExistence type="predicted"/>
<reference evidence="2 3" key="1">
    <citation type="journal article" date="2015" name="Stand. Genomic Sci.">
        <title>Genomic Encyclopedia of Bacterial and Archaeal Type Strains, Phase III: the genomes of soil and plant-associated and newly described type strains.</title>
        <authorList>
            <person name="Whitman W.B."/>
            <person name="Woyke T."/>
            <person name="Klenk H.P."/>
            <person name="Zhou Y."/>
            <person name="Lilburn T.G."/>
            <person name="Beck B.J."/>
            <person name="De Vos P."/>
            <person name="Vandamme P."/>
            <person name="Eisen J.A."/>
            <person name="Garrity G."/>
            <person name="Hugenholtz P."/>
            <person name="Kyrpides N.C."/>
        </authorList>
    </citation>
    <scope>NUCLEOTIDE SEQUENCE [LARGE SCALE GENOMIC DNA]</scope>
    <source>
        <strain evidence="2 3">CGMCC 1.10948</strain>
    </source>
</reference>
<sequence length="323" mass="36886">MRRDYRLYELSESEFEELVVKICVKWLGEGVTPFAPGRDGGRDGKFNGKAECFPSTTQPLEGDVVLQAKHVAVFDKSCSDKDFERLLKKEHAKIKRLGKKGLCDHYMVFTNRRYTGGADEKLIAGLMALGVKSAHIIGIERLNTALDDMQQLREWLPNRKDTIPFRFEPDDLIEVIGAVHDYADGSVMSAFNSARDFEKLKLREEKNKINGLSDDYYNQVIVNNSFPHFSRIDHFLSNPRNTEIAALYHDSADELKQKILAARPQFETFDSVFAFLIEEIQKKRVALKGKRRMISVMLHYMYANCDIGSKKLPTTPMTDNAHA</sequence>
<dbReference type="EMBL" id="VLLA01000004">
    <property type="protein sequence ID" value="TWI72608.1"/>
    <property type="molecule type" value="Genomic_DNA"/>
</dbReference>
<dbReference type="InterPro" id="IPR011856">
    <property type="entry name" value="tRNA_endonuc-like_dom_sf"/>
</dbReference>
<evidence type="ECO:0000313" key="2">
    <source>
        <dbReference type="EMBL" id="TWI72608.1"/>
    </source>
</evidence>
<evidence type="ECO:0000259" key="1">
    <source>
        <dbReference type="Pfam" id="PF20279"/>
    </source>
</evidence>
<feature type="domain" description="ABC-three component systems C-terminal" evidence="1">
    <location>
        <begin position="163"/>
        <end position="308"/>
    </location>
</feature>
<dbReference type="GO" id="GO:0003676">
    <property type="term" value="F:nucleic acid binding"/>
    <property type="evidence" value="ECO:0007669"/>
    <property type="project" value="InterPro"/>
</dbReference>
<keyword evidence="3" id="KW-1185">Reference proteome</keyword>